<sequence>MERVTTILSIQSHVAYGHAGNSAAVFPLQRMGVETWPVLTVNFSNHTGYGSWRGPLIEARDVRDVVHGIDERGQLSQVDALLSGYQGGEEIGAVVLEAAALVKQRNPRALYCCDPVMGDVGRGFYCRPGIPEFMRDRVVPAADVMTPNLFELEFLTGRTINGVTAAVEAAQELRSRGPRTVLVTSVTDAGQNTDVMRMVAVGEQGAWQVETPLIEQAFTGSGDVTTATFLAHLLTTGSVPDALSATGSIVYSLLRATHELGRSELALVAAQDSFVNPPHRFQASRLA</sequence>
<dbReference type="GO" id="GO:0008478">
    <property type="term" value="F:pyridoxal kinase activity"/>
    <property type="evidence" value="ECO:0007669"/>
    <property type="project" value="UniProtKB-EC"/>
</dbReference>
<organism evidence="7 8">
    <name type="scientific">Luteococcus sanguinis</name>
    <dbReference type="NCBI Taxonomy" id="174038"/>
    <lineage>
        <taxon>Bacteria</taxon>
        <taxon>Bacillati</taxon>
        <taxon>Actinomycetota</taxon>
        <taxon>Actinomycetes</taxon>
        <taxon>Propionibacteriales</taxon>
        <taxon>Propionibacteriaceae</taxon>
        <taxon>Luteococcus</taxon>
    </lineage>
</organism>
<dbReference type="PANTHER" id="PTHR10534:SF2">
    <property type="entry name" value="PYRIDOXAL KINASE"/>
    <property type="match status" value="1"/>
</dbReference>
<dbReference type="Proteomes" id="UP001596266">
    <property type="component" value="Unassembled WGS sequence"/>
</dbReference>
<gene>
    <name evidence="7" type="primary">pdxY</name>
    <name evidence="7" type="ORF">ACFP57_00130</name>
</gene>
<protein>
    <recommendedName>
        <fullName evidence="1">pyridoxal kinase</fullName>
        <ecNumber evidence="1">2.7.1.35</ecNumber>
    </recommendedName>
</protein>
<feature type="domain" description="Pyridoxamine kinase/Phosphomethylpyrimidine kinase" evidence="6">
    <location>
        <begin position="101"/>
        <end position="263"/>
    </location>
</feature>
<dbReference type="NCBIfam" id="TIGR00687">
    <property type="entry name" value="pyridox_kin"/>
    <property type="match status" value="1"/>
</dbReference>
<evidence type="ECO:0000256" key="2">
    <source>
        <dbReference type="ARBA" id="ARBA00022679"/>
    </source>
</evidence>
<dbReference type="SUPFAM" id="SSF53613">
    <property type="entry name" value="Ribokinase-like"/>
    <property type="match status" value="1"/>
</dbReference>
<dbReference type="Gene3D" id="3.40.1190.20">
    <property type="match status" value="1"/>
</dbReference>
<accession>A0ABW1WYE1</accession>
<comment type="caution">
    <text evidence="7">The sequence shown here is derived from an EMBL/GenBank/DDBJ whole genome shotgun (WGS) entry which is preliminary data.</text>
</comment>
<dbReference type="PANTHER" id="PTHR10534">
    <property type="entry name" value="PYRIDOXAL KINASE"/>
    <property type="match status" value="1"/>
</dbReference>
<evidence type="ECO:0000256" key="3">
    <source>
        <dbReference type="ARBA" id="ARBA00022741"/>
    </source>
</evidence>
<dbReference type="NCBIfam" id="NF004398">
    <property type="entry name" value="PRK05756.1"/>
    <property type="match status" value="1"/>
</dbReference>
<evidence type="ECO:0000313" key="7">
    <source>
        <dbReference type="EMBL" id="MFC6395403.1"/>
    </source>
</evidence>
<evidence type="ECO:0000256" key="4">
    <source>
        <dbReference type="ARBA" id="ARBA00022777"/>
    </source>
</evidence>
<dbReference type="CDD" id="cd01173">
    <property type="entry name" value="pyridoxal_pyridoxamine_kinase"/>
    <property type="match status" value="1"/>
</dbReference>
<keyword evidence="3" id="KW-0547">Nucleotide-binding</keyword>
<keyword evidence="8" id="KW-1185">Reference proteome</keyword>
<keyword evidence="5" id="KW-0067">ATP-binding</keyword>
<dbReference type="Pfam" id="PF08543">
    <property type="entry name" value="Phos_pyr_kin"/>
    <property type="match status" value="1"/>
</dbReference>
<evidence type="ECO:0000256" key="1">
    <source>
        <dbReference type="ARBA" id="ARBA00012104"/>
    </source>
</evidence>
<evidence type="ECO:0000256" key="5">
    <source>
        <dbReference type="ARBA" id="ARBA00022840"/>
    </source>
</evidence>
<evidence type="ECO:0000259" key="6">
    <source>
        <dbReference type="Pfam" id="PF08543"/>
    </source>
</evidence>
<evidence type="ECO:0000313" key="8">
    <source>
        <dbReference type="Proteomes" id="UP001596266"/>
    </source>
</evidence>
<keyword evidence="4 7" id="KW-0418">Kinase</keyword>
<dbReference type="InterPro" id="IPR029056">
    <property type="entry name" value="Ribokinase-like"/>
</dbReference>
<keyword evidence="2 7" id="KW-0808">Transferase</keyword>
<dbReference type="InterPro" id="IPR013749">
    <property type="entry name" value="PM/HMP-P_kinase-1"/>
</dbReference>
<reference evidence="8" key="1">
    <citation type="journal article" date="2019" name="Int. J. Syst. Evol. Microbiol.">
        <title>The Global Catalogue of Microorganisms (GCM) 10K type strain sequencing project: providing services to taxonomists for standard genome sequencing and annotation.</title>
        <authorList>
            <consortium name="The Broad Institute Genomics Platform"/>
            <consortium name="The Broad Institute Genome Sequencing Center for Infectious Disease"/>
            <person name="Wu L."/>
            <person name="Ma J."/>
        </authorList>
    </citation>
    <scope>NUCLEOTIDE SEQUENCE [LARGE SCALE GENOMIC DNA]</scope>
    <source>
        <strain evidence="8">CGMCC 1.15277</strain>
    </source>
</reference>
<proteinExistence type="predicted"/>
<dbReference type="EMBL" id="JBHSUA010000002">
    <property type="protein sequence ID" value="MFC6395403.1"/>
    <property type="molecule type" value="Genomic_DNA"/>
</dbReference>
<dbReference type="InterPro" id="IPR004625">
    <property type="entry name" value="PyrdxlKinase"/>
</dbReference>
<dbReference type="EC" id="2.7.1.35" evidence="1"/>
<name>A0ABW1WYE1_9ACTN</name>